<name>A0A2X2L1T0_SPHMU</name>
<dbReference type="Proteomes" id="UP000251241">
    <property type="component" value="Unassembled WGS sequence"/>
</dbReference>
<dbReference type="PANTHER" id="PTHR42878:SF7">
    <property type="entry name" value="SENSOR HISTIDINE KINASE GLRK"/>
    <property type="match status" value="1"/>
</dbReference>
<dbReference type="GO" id="GO:0030295">
    <property type="term" value="F:protein kinase activator activity"/>
    <property type="evidence" value="ECO:0007669"/>
    <property type="project" value="TreeGrafter"/>
</dbReference>
<dbReference type="RefSeq" id="WP_112375149.1">
    <property type="nucleotide sequence ID" value="NZ_CP069793.1"/>
</dbReference>
<evidence type="ECO:0000256" key="8">
    <source>
        <dbReference type="ARBA" id="ARBA00023012"/>
    </source>
</evidence>
<dbReference type="InterPro" id="IPR005467">
    <property type="entry name" value="His_kinase_dom"/>
</dbReference>
<dbReference type="Pfam" id="PF00072">
    <property type="entry name" value="Response_reg"/>
    <property type="match status" value="1"/>
</dbReference>
<gene>
    <name evidence="9" type="primary">hupR1_1</name>
    <name evidence="9" type="ORF">NCTC11343_03229</name>
</gene>
<dbReference type="InterPro" id="IPR001789">
    <property type="entry name" value="Sig_transdc_resp-reg_receiver"/>
</dbReference>
<evidence type="ECO:0000313" key="10">
    <source>
        <dbReference type="Proteomes" id="UP000251241"/>
    </source>
</evidence>
<organism evidence="9 10">
    <name type="scientific">Sphingobacterium multivorum</name>
    <dbReference type="NCBI Taxonomy" id="28454"/>
    <lineage>
        <taxon>Bacteria</taxon>
        <taxon>Pseudomonadati</taxon>
        <taxon>Bacteroidota</taxon>
        <taxon>Sphingobacteriia</taxon>
        <taxon>Sphingobacteriales</taxon>
        <taxon>Sphingobacteriaceae</taxon>
        <taxon>Sphingobacterium</taxon>
    </lineage>
</organism>
<dbReference type="SUPFAM" id="SSF55874">
    <property type="entry name" value="ATPase domain of HSP90 chaperone/DNA topoisomerase II/histidine kinase"/>
    <property type="match status" value="1"/>
</dbReference>
<dbReference type="InterPro" id="IPR011006">
    <property type="entry name" value="CheY-like_superfamily"/>
</dbReference>
<sequence>MQRELEILYIDDEVNNLVSFKANFRYDYAIHTASNTSEAETILHAHPDIRIIFCDQRMPDEMGIDFLHRIKKDFPKPIRILLTAYANMETVIDAVNKGHIFRFVRKPWMNEEIVSAIEEANKFYVANSMLEVKNQELQKAYDELDKFAYSVSHDLRDPLTGVLSAVKLGLEFDSIDRIHELLSLMDSSLVSLDAYIDSLRDYYLLRRGELMLSTINFEELFGNIRQFYSRYTQNKDVAFEISVDQKEIFSGDKALVELILHNLLSNAFKYQRKGQENQYVKLSVSVSERKAKIMVSDNGIGISPEYVEDIFKLFFRASDQAKGMGFGLYNVQNALLKLQGKIEVQSQPNQGTTFTVVIPSK</sequence>
<dbReference type="PANTHER" id="PTHR42878">
    <property type="entry name" value="TWO-COMPONENT HISTIDINE KINASE"/>
    <property type="match status" value="1"/>
</dbReference>
<dbReference type="InterPro" id="IPR003594">
    <property type="entry name" value="HATPase_dom"/>
</dbReference>
<comment type="catalytic activity">
    <reaction evidence="1">
        <text>ATP + protein L-histidine = ADP + protein N-phospho-L-histidine.</text>
        <dbReference type="EC" id="2.7.13.3"/>
    </reaction>
</comment>
<dbReference type="GeneID" id="97183113"/>
<evidence type="ECO:0000256" key="5">
    <source>
        <dbReference type="ARBA" id="ARBA00022741"/>
    </source>
</evidence>
<keyword evidence="6" id="KW-0418">Kinase</keyword>
<dbReference type="EC" id="2.7.13.3" evidence="2"/>
<dbReference type="Gene3D" id="1.10.287.130">
    <property type="match status" value="1"/>
</dbReference>
<dbReference type="GO" id="GO:0000156">
    <property type="term" value="F:phosphorelay response regulator activity"/>
    <property type="evidence" value="ECO:0007669"/>
    <property type="project" value="TreeGrafter"/>
</dbReference>
<evidence type="ECO:0000256" key="7">
    <source>
        <dbReference type="ARBA" id="ARBA00022840"/>
    </source>
</evidence>
<dbReference type="SUPFAM" id="SSF52172">
    <property type="entry name" value="CheY-like"/>
    <property type="match status" value="1"/>
</dbReference>
<dbReference type="InterPro" id="IPR003661">
    <property type="entry name" value="HisK_dim/P_dom"/>
</dbReference>
<dbReference type="GO" id="GO:0000155">
    <property type="term" value="F:phosphorelay sensor kinase activity"/>
    <property type="evidence" value="ECO:0007669"/>
    <property type="project" value="InterPro"/>
</dbReference>
<dbReference type="GO" id="GO:0005524">
    <property type="term" value="F:ATP binding"/>
    <property type="evidence" value="ECO:0007669"/>
    <property type="project" value="UniProtKB-KW"/>
</dbReference>
<dbReference type="SMART" id="SM00388">
    <property type="entry name" value="HisKA"/>
    <property type="match status" value="1"/>
</dbReference>
<accession>A0A2X2L1T0</accession>
<dbReference type="EMBL" id="UAUU01000009">
    <property type="protein sequence ID" value="SPZ87989.1"/>
    <property type="molecule type" value="Genomic_DNA"/>
</dbReference>
<keyword evidence="7" id="KW-0067">ATP-binding</keyword>
<evidence type="ECO:0000256" key="3">
    <source>
        <dbReference type="ARBA" id="ARBA00022553"/>
    </source>
</evidence>
<dbReference type="PROSITE" id="PS50109">
    <property type="entry name" value="HIS_KIN"/>
    <property type="match status" value="1"/>
</dbReference>
<dbReference type="CDD" id="cd17569">
    <property type="entry name" value="REC_HupR-like"/>
    <property type="match status" value="1"/>
</dbReference>
<dbReference type="Gene3D" id="3.40.50.2300">
    <property type="match status" value="1"/>
</dbReference>
<evidence type="ECO:0000313" key="9">
    <source>
        <dbReference type="EMBL" id="SPZ87989.1"/>
    </source>
</evidence>
<dbReference type="CDD" id="cd00082">
    <property type="entry name" value="HisKA"/>
    <property type="match status" value="1"/>
</dbReference>
<dbReference type="InterPro" id="IPR004358">
    <property type="entry name" value="Sig_transdc_His_kin-like_C"/>
</dbReference>
<dbReference type="SMART" id="SM00387">
    <property type="entry name" value="HATPase_c"/>
    <property type="match status" value="1"/>
</dbReference>
<protein>
    <recommendedName>
        <fullName evidence="2">histidine kinase</fullName>
        <ecNumber evidence="2">2.7.13.3</ecNumber>
    </recommendedName>
</protein>
<dbReference type="PROSITE" id="PS50110">
    <property type="entry name" value="RESPONSE_REGULATORY"/>
    <property type="match status" value="1"/>
</dbReference>
<evidence type="ECO:0000256" key="6">
    <source>
        <dbReference type="ARBA" id="ARBA00022777"/>
    </source>
</evidence>
<keyword evidence="4" id="KW-0808">Transferase</keyword>
<evidence type="ECO:0000256" key="2">
    <source>
        <dbReference type="ARBA" id="ARBA00012438"/>
    </source>
</evidence>
<dbReference type="InterPro" id="IPR036097">
    <property type="entry name" value="HisK_dim/P_sf"/>
</dbReference>
<dbReference type="Gene3D" id="3.30.565.10">
    <property type="entry name" value="Histidine kinase-like ATPase, C-terminal domain"/>
    <property type="match status" value="1"/>
</dbReference>
<evidence type="ECO:0000256" key="1">
    <source>
        <dbReference type="ARBA" id="ARBA00000085"/>
    </source>
</evidence>
<dbReference type="Pfam" id="PF00512">
    <property type="entry name" value="HisKA"/>
    <property type="match status" value="1"/>
</dbReference>
<dbReference type="SMART" id="SM00448">
    <property type="entry name" value="REC"/>
    <property type="match status" value="1"/>
</dbReference>
<keyword evidence="5" id="KW-0547">Nucleotide-binding</keyword>
<dbReference type="Pfam" id="PF02518">
    <property type="entry name" value="HATPase_c"/>
    <property type="match status" value="1"/>
</dbReference>
<dbReference type="GO" id="GO:0007234">
    <property type="term" value="P:osmosensory signaling via phosphorelay pathway"/>
    <property type="evidence" value="ECO:0007669"/>
    <property type="project" value="TreeGrafter"/>
</dbReference>
<dbReference type="AlphaFoldDB" id="A0A2X2L1T0"/>
<keyword evidence="3" id="KW-0597">Phosphoprotein</keyword>
<evidence type="ECO:0000256" key="4">
    <source>
        <dbReference type="ARBA" id="ARBA00022679"/>
    </source>
</evidence>
<dbReference type="InterPro" id="IPR036890">
    <property type="entry name" value="HATPase_C_sf"/>
</dbReference>
<dbReference type="SUPFAM" id="SSF47384">
    <property type="entry name" value="Homodimeric domain of signal transducing histidine kinase"/>
    <property type="match status" value="1"/>
</dbReference>
<keyword evidence="8" id="KW-0902">Two-component regulatory system</keyword>
<dbReference type="PRINTS" id="PR00344">
    <property type="entry name" value="BCTRLSENSOR"/>
</dbReference>
<proteinExistence type="predicted"/>
<dbReference type="InterPro" id="IPR050351">
    <property type="entry name" value="BphY/WalK/GraS-like"/>
</dbReference>
<reference evidence="9 10" key="1">
    <citation type="submission" date="2018-06" db="EMBL/GenBank/DDBJ databases">
        <authorList>
            <consortium name="Pathogen Informatics"/>
            <person name="Doyle S."/>
        </authorList>
    </citation>
    <scope>NUCLEOTIDE SEQUENCE [LARGE SCALE GENOMIC DNA]</scope>
    <source>
        <strain evidence="9 10">NCTC11343</strain>
    </source>
</reference>